<dbReference type="Pfam" id="PF13087">
    <property type="entry name" value="AAA_12"/>
    <property type="match status" value="1"/>
</dbReference>
<dbReference type="InterPro" id="IPR041679">
    <property type="entry name" value="DNA2/NAM7-like_C"/>
</dbReference>
<keyword evidence="4" id="KW-0067">ATP-binding</keyword>
<dbReference type="GO" id="GO:0004386">
    <property type="term" value="F:helicase activity"/>
    <property type="evidence" value="ECO:0007669"/>
    <property type="project" value="UniProtKB-KW"/>
</dbReference>
<dbReference type="InterPro" id="IPR045055">
    <property type="entry name" value="DNA2/NAM7-like"/>
</dbReference>
<dbReference type="Gene3D" id="3.40.50.300">
    <property type="entry name" value="P-loop containing nucleotide triphosphate hydrolases"/>
    <property type="match status" value="2"/>
</dbReference>
<dbReference type="FunFam" id="3.40.50.300:FF:000326">
    <property type="entry name" value="P-loop containing nucleoside triphosphate hydrolase"/>
    <property type="match status" value="1"/>
</dbReference>
<feature type="domain" description="DNA2/NAM7 helicase helicase" evidence="7">
    <location>
        <begin position="419"/>
        <end position="508"/>
    </location>
</feature>
<dbReference type="SUPFAM" id="SSF52540">
    <property type="entry name" value="P-loop containing nucleoside triphosphate hydrolases"/>
    <property type="match status" value="1"/>
</dbReference>
<evidence type="ECO:0000259" key="7">
    <source>
        <dbReference type="Pfam" id="PF13086"/>
    </source>
</evidence>
<feature type="signal peptide" evidence="6">
    <location>
        <begin position="1"/>
        <end position="19"/>
    </location>
</feature>
<dbReference type="Gene3D" id="2.40.30.270">
    <property type="match status" value="1"/>
</dbReference>
<evidence type="ECO:0008006" key="11">
    <source>
        <dbReference type="Google" id="ProtNLM"/>
    </source>
</evidence>
<evidence type="ECO:0000259" key="9">
    <source>
        <dbReference type="Pfam" id="PF21138"/>
    </source>
</evidence>
<dbReference type="CDD" id="cd18808">
    <property type="entry name" value="SF1_C_Upf1"/>
    <property type="match status" value="1"/>
</dbReference>
<feature type="domain" description="DNA2/NAM7 helicase-like C-terminal" evidence="8">
    <location>
        <begin position="516"/>
        <end position="714"/>
    </location>
</feature>
<keyword evidence="3" id="KW-0347">Helicase</keyword>
<evidence type="ECO:0000256" key="4">
    <source>
        <dbReference type="ARBA" id="ARBA00022840"/>
    </source>
</evidence>
<evidence type="ECO:0000256" key="5">
    <source>
        <dbReference type="SAM" id="MobiDB-lite"/>
    </source>
</evidence>
<proteinExistence type="predicted"/>
<dbReference type="EMBL" id="HBIJ01012581">
    <property type="protein sequence ID" value="CAE0367781.1"/>
    <property type="molecule type" value="Transcribed_RNA"/>
</dbReference>
<keyword evidence="1" id="KW-0547">Nucleotide-binding</keyword>
<feature type="region of interest" description="Disordered" evidence="5">
    <location>
        <begin position="25"/>
        <end position="44"/>
    </location>
</feature>
<organism evidence="10">
    <name type="scientific">Aureoumbra lagunensis</name>
    <dbReference type="NCBI Taxonomy" id="44058"/>
    <lineage>
        <taxon>Eukaryota</taxon>
        <taxon>Sar</taxon>
        <taxon>Stramenopiles</taxon>
        <taxon>Ochrophyta</taxon>
        <taxon>Pelagophyceae</taxon>
        <taxon>Pelagomonadales</taxon>
        <taxon>Aureoumbra</taxon>
    </lineage>
</organism>
<dbReference type="GO" id="GO:0016787">
    <property type="term" value="F:hydrolase activity"/>
    <property type="evidence" value="ECO:0007669"/>
    <property type="project" value="UniProtKB-KW"/>
</dbReference>
<evidence type="ECO:0000256" key="6">
    <source>
        <dbReference type="SAM" id="SignalP"/>
    </source>
</evidence>
<evidence type="ECO:0000256" key="3">
    <source>
        <dbReference type="ARBA" id="ARBA00022806"/>
    </source>
</evidence>
<protein>
    <recommendedName>
        <fullName evidence="11">RNA helicase</fullName>
    </recommendedName>
</protein>
<dbReference type="AlphaFoldDB" id="A0A7S3JZD4"/>
<dbReference type="PANTHER" id="PTHR10887">
    <property type="entry name" value="DNA2/NAM7 HELICASE FAMILY"/>
    <property type="match status" value="1"/>
</dbReference>
<reference evidence="10" key="1">
    <citation type="submission" date="2021-01" db="EMBL/GenBank/DDBJ databases">
        <authorList>
            <person name="Corre E."/>
            <person name="Pelletier E."/>
            <person name="Niang G."/>
            <person name="Scheremetjew M."/>
            <person name="Finn R."/>
            <person name="Kale V."/>
            <person name="Holt S."/>
            <person name="Cochrane G."/>
            <person name="Meng A."/>
            <person name="Brown T."/>
            <person name="Cohen L."/>
        </authorList>
    </citation>
    <scope>NUCLEOTIDE SEQUENCE</scope>
    <source>
        <strain evidence="10">CCMP1510</strain>
    </source>
</reference>
<gene>
    <name evidence="10" type="ORF">ALAG00032_LOCUS8538</name>
</gene>
<feature type="chain" id="PRO_5031495078" description="RNA helicase" evidence="6">
    <location>
        <begin position="20"/>
        <end position="750"/>
    </location>
</feature>
<dbReference type="InterPro" id="IPR041677">
    <property type="entry name" value="DNA2/NAM7_AAA_11"/>
</dbReference>
<sequence>MHCLYLKCTLLLLAMSANGLIRMGPTASGRSCRRRRSPPRSRSGAIAQHRLLDEEPVANFVVEVKGRGRAAKRQLERAAEERYSWFMRKLLNLEQAEEERLARERIETWSQQRLLASGMALLNMRAHKRRHAFYGRPVLRLFIAKSSGTNYTTRLPFHRFGPGDLVLLSSSTITQLDGAIIERSPYYIDIALNQKNYIDSGTKTKWRLDQYYSTLSYQRMEAAIDAVTATSSGYFEARIGKLDRNRDEISPELKRIVVRSALDGATSWADLAAQPSAGLCRKAPSANTARGVIEEIAPTLDIFQKRAAAKALRARLSLIQGPPGTGKTKCAAALVAAAVRLRDIELNRGVRGELPIQAHNAAKKRALVCAASNVAADNLLERLLEYKDLKAIRLGNPASVRPNLRHATLDAMTQNDPDAITEILFQADVVVSSCIGAGGDLLAPFLATSSSHKKNSQITPILKFGLVLIDEAAQATEPQCLVPLATALGATQLILIGDPNQLPPVVLSLEARNALGTSLFQRLQDAGLQPHLLSRQYRMHPAINAFPSRQFYKNRVSTCPIIAENRLSQPPPLLQGLLSPELPILFLAVPNGQEQRGDHDSATASYFNLAEVDAVSAAVQALLAAGATPQDIGIVTPYAAQARAITQNLVANDSSANVIEVGTVDGFQGREKNIMLISAVRANKDSELGFLADARRLNVAITRPRQALIVFGHPNTLRADCHWCAFLDHCHNIGCARTFHEIDLLTQTST</sequence>
<evidence type="ECO:0000313" key="10">
    <source>
        <dbReference type="EMBL" id="CAE0367781.1"/>
    </source>
</evidence>
<dbReference type="GO" id="GO:0003723">
    <property type="term" value="F:RNA binding"/>
    <property type="evidence" value="ECO:0007669"/>
    <property type="project" value="InterPro"/>
</dbReference>
<dbReference type="InterPro" id="IPR047187">
    <property type="entry name" value="SF1_C_Upf1"/>
</dbReference>
<dbReference type="PANTHER" id="PTHR10887:SF495">
    <property type="entry name" value="HELICASE SENATAXIN ISOFORM X1-RELATED"/>
    <property type="match status" value="1"/>
</dbReference>
<dbReference type="GO" id="GO:0005524">
    <property type="term" value="F:ATP binding"/>
    <property type="evidence" value="ECO:0007669"/>
    <property type="project" value="UniProtKB-KW"/>
</dbReference>
<feature type="domain" description="Helicase SMUBP-2/HCS1 1B" evidence="9">
    <location>
        <begin position="89"/>
        <end position="196"/>
    </location>
</feature>
<evidence type="ECO:0000256" key="2">
    <source>
        <dbReference type="ARBA" id="ARBA00022801"/>
    </source>
</evidence>
<dbReference type="InterPro" id="IPR027417">
    <property type="entry name" value="P-loop_NTPase"/>
</dbReference>
<dbReference type="Pfam" id="PF21138">
    <property type="entry name" value="SMUBP-2_HCS1_1B"/>
    <property type="match status" value="1"/>
</dbReference>
<keyword evidence="6" id="KW-0732">Signal</keyword>
<dbReference type="Pfam" id="PF13086">
    <property type="entry name" value="AAA_11"/>
    <property type="match status" value="2"/>
</dbReference>
<keyword evidence="2" id="KW-0378">Hydrolase</keyword>
<evidence type="ECO:0000256" key="1">
    <source>
        <dbReference type="ARBA" id="ARBA00022741"/>
    </source>
</evidence>
<accession>A0A7S3JZD4</accession>
<feature type="domain" description="DNA2/NAM7 helicase helicase" evidence="7">
    <location>
        <begin position="300"/>
        <end position="416"/>
    </location>
</feature>
<name>A0A7S3JZD4_9STRA</name>
<dbReference type="GO" id="GO:0005694">
    <property type="term" value="C:chromosome"/>
    <property type="evidence" value="ECO:0007669"/>
    <property type="project" value="UniProtKB-ARBA"/>
</dbReference>
<dbReference type="InterPro" id="IPR048761">
    <property type="entry name" value="SMUBP-2_HCS1_1B"/>
</dbReference>
<evidence type="ECO:0000259" key="8">
    <source>
        <dbReference type="Pfam" id="PF13087"/>
    </source>
</evidence>